<keyword evidence="2" id="KW-1185">Reference proteome</keyword>
<sequence>MQARMVTGTHTNAMRIAAFNCADTLRDEINKFTIVVGTISGDYLAVYSKTVSTFTLCRSHFTVFWEDSEFGGPNTNRDMYRCGAHFRKFLLSYEKEDLDEKTRYQKLYKAMVYFDKIEVPQTL</sequence>
<evidence type="ECO:0000313" key="2">
    <source>
        <dbReference type="Proteomes" id="UP000186922"/>
    </source>
</evidence>
<proteinExistence type="predicted"/>
<protein>
    <submittedName>
        <fullName evidence="1">Uncharacterized protein</fullName>
    </submittedName>
</protein>
<gene>
    <name evidence="1" type="primary">RvY_10783-1</name>
    <name evidence="1" type="synonym">RvY_10783.1</name>
    <name evidence="1" type="ORF">RvY_10783</name>
</gene>
<dbReference type="AlphaFoldDB" id="A0A1D1VID7"/>
<organism evidence="1 2">
    <name type="scientific">Ramazzottius varieornatus</name>
    <name type="common">Water bear</name>
    <name type="synonym">Tardigrade</name>
    <dbReference type="NCBI Taxonomy" id="947166"/>
    <lineage>
        <taxon>Eukaryota</taxon>
        <taxon>Metazoa</taxon>
        <taxon>Ecdysozoa</taxon>
        <taxon>Tardigrada</taxon>
        <taxon>Eutardigrada</taxon>
        <taxon>Parachela</taxon>
        <taxon>Hypsibioidea</taxon>
        <taxon>Ramazzottiidae</taxon>
        <taxon>Ramazzottius</taxon>
    </lineage>
</organism>
<name>A0A1D1VID7_RAMVA</name>
<reference evidence="1 2" key="1">
    <citation type="journal article" date="2016" name="Nat. Commun.">
        <title>Extremotolerant tardigrade genome and improved radiotolerance of human cultured cells by tardigrade-unique protein.</title>
        <authorList>
            <person name="Hashimoto T."/>
            <person name="Horikawa D.D."/>
            <person name="Saito Y."/>
            <person name="Kuwahara H."/>
            <person name="Kozuka-Hata H."/>
            <person name="Shin-I T."/>
            <person name="Minakuchi Y."/>
            <person name="Ohishi K."/>
            <person name="Motoyama A."/>
            <person name="Aizu T."/>
            <person name="Enomoto A."/>
            <person name="Kondo K."/>
            <person name="Tanaka S."/>
            <person name="Hara Y."/>
            <person name="Koshikawa S."/>
            <person name="Sagara H."/>
            <person name="Miura T."/>
            <person name="Yokobori S."/>
            <person name="Miyagawa K."/>
            <person name="Suzuki Y."/>
            <person name="Kubo T."/>
            <person name="Oyama M."/>
            <person name="Kohara Y."/>
            <person name="Fujiyama A."/>
            <person name="Arakawa K."/>
            <person name="Katayama T."/>
            <person name="Toyoda A."/>
            <person name="Kunieda T."/>
        </authorList>
    </citation>
    <scope>NUCLEOTIDE SEQUENCE [LARGE SCALE GENOMIC DNA]</scope>
    <source>
        <strain evidence="1 2">YOKOZUNA-1</strain>
    </source>
</reference>
<accession>A0A1D1VID7</accession>
<comment type="caution">
    <text evidence="1">The sequence shown here is derived from an EMBL/GenBank/DDBJ whole genome shotgun (WGS) entry which is preliminary data.</text>
</comment>
<dbReference type="EMBL" id="BDGG01000005">
    <property type="protein sequence ID" value="GAU99842.1"/>
    <property type="molecule type" value="Genomic_DNA"/>
</dbReference>
<dbReference type="Proteomes" id="UP000186922">
    <property type="component" value="Unassembled WGS sequence"/>
</dbReference>
<evidence type="ECO:0000313" key="1">
    <source>
        <dbReference type="EMBL" id="GAU99842.1"/>
    </source>
</evidence>